<protein>
    <submittedName>
        <fullName evidence="2">Type VII secretion-associated serine protease mycosin</fullName>
    </submittedName>
</protein>
<name>A0A0P1H9C2_9RHOB</name>
<keyword evidence="1 2" id="KW-0645">Protease</keyword>
<gene>
    <name evidence="2" type="ORF">PHA8399_01685</name>
</gene>
<dbReference type="RefSeq" id="WP_058285700.1">
    <property type="nucleotide sequence ID" value="NZ_CYSR01000020.1"/>
</dbReference>
<sequence length="218" mass="21547">MTRAPLIALIDGPLAADAPGLVARMDLCALHPRAAESPAALHASHMAAAIRANAPAARILGLSIFPGRLATSLATVAEALRRAAESEAAIVHCSFGHGEASPVLAEGVAAVLAEGKLLVASAPARGAPVYPAGCDGVLSVQGDARCTPGQWSLLDLPGARFGACPGGPGAPVRGASLAAAHFTGLLARACAQGGIGEMLRTPAFTGRERIGAGGPHAA</sequence>
<feature type="active site" description="Charge relay system" evidence="1">
    <location>
        <position position="176"/>
    </location>
</feature>
<dbReference type="Proteomes" id="UP000051326">
    <property type="component" value="Unassembled WGS sequence"/>
</dbReference>
<dbReference type="EMBL" id="CYSR01000020">
    <property type="protein sequence ID" value="CUH99563.1"/>
    <property type="molecule type" value="Genomic_DNA"/>
</dbReference>
<dbReference type="STRING" id="1396826.PHA8399_01685"/>
<reference evidence="2 3" key="1">
    <citation type="submission" date="2015-09" db="EMBL/GenBank/DDBJ databases">
        <authorList>
            <consortium name="Swine Surveillance"/>
        </authorList>
    </citation>
    <scope>NUCLEOTIDE SEQUENCE [LARGE SCALE GENOMIC DNA]</scope>
    <source>
        <strain evidence="2 3">CECT 8399</strain>
    </source>
</reference>
<evidence type="ECO:0000313" key="2">
    <source>
        <dbReference type="EMBL" id="CUH99563.1"/>
    </source>
</evidence>
<evidence type="ECO:0000313" key="3">
    <source>
        <dbReference type="Proteomes" id="UP000051326"/>
    </source>
</evidence>
<dbReference type="Gene3D" id="3.40.50.200">
    <property type="entry name" value="Peptidase S8/S53 domain"/>
    <property type="match status" value="1"/>
</dbReference>
<feature type="active site" description="Charge relay system" evidence="1">
    <location>
        <position position="11"/>
    </location>
</feature>
<dbReference type="AlphaFoldDB" id="A0A0P1H9C2"/>
<dbReference type="InterPro" id="IPR036852">
    <property type="entry name" value="Peptidase_S8/S53_dom_sf"/>
</dbReference>
<comment type="similarity">
    <text evidence="1">Belongs to the peptidase S8 family.</text>
</comment>
<accession>A0A0P1H9C2</accession>
<proteinExistence type="inferred from homology"/>
<keyword evidence="1" id="KW-0378">Hydrolase</keyword>
<organism evidence="2 3">
    <name type="scientific">Leisingera aquaemixtae</name>
    <dbReference type="NCBI Taxonomy" id="1396826"/>
    <lineage>
        <taxon>Bacteria</taxon>
        <taxon>Pseudomonadati</taxon>
        <taxon>Pseudomonadota</taxon>
        <taxon>Alphaproteobacteria</taxon>
        <taxon>Rhodobacterales</taxon>
        <taxon>Roseobacteraceae</taxon>
        <taxon>Leisingera</taxon>
    </lineage>
</organism>
<dbReference type="SUPFAM" id="SSF52743">
    <property type="entry name" value="Subtilisin-like"/>
    <property type="match status" value="1"/>
</dbReference>
<dbReference type="GO" id="GO:0006508">
    <property type="term" value="P:proteolysis"/>
    <property type="evidence" value="ECO:0007669"/>
    <property type="project" value="UniProtKB-KW"/>
</dbReference>
<feature type="active site" description="Charge relay system" evidence="1">
    <location>
        <position position="42"/>
    </location>
</feature>
<dbReference type="GO" id="GO:0004252">
    <property type="term" value="F:serine-type endopeptidase activity"/>
    <property type="evidence" value="ECO:0007669"/>
    <property type="project" value="UniProtKB-UniRule"/>
</dbReference>
<evidence type="ECO:0000256" key="1">
    <source>
        <dbReference type="PROSITE-ProRule" id="PRU01240"/>
    </source>
</evidence>
<keyword evidence="1" id="KW-0720">Serine protease</keyword>
<dbReference type="PROSITE" id="PS51892">
    <property type="entry name" value="SUBTILASE"/>
    <property type="match status" value="1"/>
</dbReference>